<dbReference type="GO" id="GO:0005634">
    <property type="term" value="C:nucleus"/>
    <property type="evidence" value="ECO:0007669"/>
    <property type="project" value="UniProtKB-SubCell"/>
</dbReference>
<evidence type="ECO:0000256" key="5">
    <source>
        <dbReference type="RuleBase" id="RU003457"/>
    </source>
</evidence>
<organism evidence="8 9">
    <name type="scientific">Cucumis melo</name>
    <name type="common">Muskmelon</name>
    <dbReference type="NCBI Taxonomy" id="3656"/>
    <lineage>
        <taxon>Eukaryota</taxon>
        <taxon>Viridiplantae</taxon>
        <taxon>Streptophyta</taxon>
        <taxon>Embryophyta</taxon>
        <taxon>Tracheophyta</taxon>
        <taxon>Spermatophyta</taxon>
        <taxon>Magnoliopsida</taxon>
        <taxon>eudicotyledons</taxon>
        <taxon>Gunneridae</taxon>
        <taxon>Pentapetalae</taxon>
        <taxon>rosids</taxon>
        <taxon>fabids</taxon>
        <taxon>Cucurbitales</taxon>
        <taxon>Cucurbitaceae</taxon>
        <taxon>Benincaseae</taxon>
        <taxon>Cucumis</taxon>
    </lineage>
</organism>
<dbReference type="InterPro" id="IPR011051">
    <property type="entry name" value="RmlC_Cupin_sf"/>
</dbReference>
<comment type="subcellular location">
    <subcellularLocation>
        <location evidence="1">Nucleus</location>
    </subcellularLocation>
</comment>
<dbReference type="Gene3D" id="2.60.120.10">
    <property type="entry name" value="Jelly Rolls"/>
    <property type="match status" value="2"/>
</dbReference>
<dbReference type="SMR" id="A0A1S3BLA0"/>
<evidence type="ECO:0000256" key="2">
    <source>
        <dbReference type="ARBA" id="ARBA00008416"/>
    </source>
</evidence>
<feature type="binding site" evidence="4">
    <location>
        <position position="110"/>
    </location>
    <ligand>
        <name>Fe cation</name>
        <dbReference type="ChEBI" id="CHEBI:24875"/>
    </ligand>
</feature>
<feature type="binding site" evidence="4">
    <location>
        <position position="68"/>
    </location>
    <ligand>
        <name>Fe cation</name>
        <dbReference type="ChEBI" id="CHEBI:24875"/>
    </ligand>
</feature>
<accession>A0A1S3BLA0</accession>
<comment type="similarity">
    <text evidence="2 5">Belongs to the pirin family.</text>
</comment>
<evidence type="ECO:0000256" key="4">
    <source>
        <dbReference type="PIRSR" id="PIRSR006232-1"/>
    </source>
</evidence>
<evidence type="ECO:0000313" key="9">
    <source>
        <dbReference type="RefSeq" id="XP_008449089.1"/>
    </source>
</evidence>
<dbReference type="FunCoup" id="A0A1S3BLA0">
    <property type="interactions" value="43"/>
</dbReference>
<dbReference type="PIRSF" id="PIRSF006232">
    <property type="entry name" value="Pirin"/>
    <property type="match status" value="1"/>
</dbReference>
<dbReference type="eggNOG" id="ENOG502QQ5A">
    <property type="taxonomic scope" value="Eukaryota"/>
</dbReference>
<keyword evidence="4" id="KW-0408">Iron</keyword>
<dbReference type="InParanoid" id="A0A1S3BLA0"/>
<dbReference type="PANTHER" id="PTHR13903">
    <property type="entry name" value="PIRIN-RELATED"/>
    <property type="match status" value="1"/>
</dbReference>
<evidence type="ECO:0000256" key="3">
    <source>
        <dbReference type="ARBA" id="ARBA00023242"/>
    </source>
</evidence>
<feature type="domain" description="Pirin N-terminal" evidence="6">
    <location>
        <begin position="34"/>
        <end position="127"/>
    </location>
</feature>
<evidence type="ECO:0000313" key="8">
    <source>
        <dbReference type="Proteomes" id="UP001652600"/>
    </source>
</evidence>
<dbReference type="PANTHER" id="PTHR13903:SF23">
    <property type="entry name" value="OS09G0484800 PROTEIN"/>
    <property type="match status" value="1"/>
</dbReference>
<comment type="cofactor">
    <cofactor evidence="4">
        <name>Fe cation</name>
        <dbReference type="ChEBI" id="CHEBI:24875"/>
    </cofactor>
    <text evidence="4">Binds 1 Fe cation per subunit.</text>
</comment>
<feature type="binding site" evidence="4">
    <location>
        <position position="112"/>
    </location>
    <ligand>
        <name>Fe cation</name>
        <dbReference type="ChEBI" id="CHEBI:24875"/>
    </ligand>
</feature>
<feature type="binding site" evidence="4">
    <location>
        <position position="66"/>
    </location>
    <ligand>
        <name>Fe cation</name>
        <dbReference type="ChEBI" id="CHEBI:24875"/>
    </ligand>
</feature>
<evidence type="ECO:0000259" key="7">
    <source>
        <dbReference type="Pfam" id="PF05726"/>
    </source>
</evidence>
<dbReference type="RefSeq" id="XP_008449089.1">
    <property type="nucleotide sequence ID" value="XM_008450867.3"/>
</dbReference>
<feature type="domain" description="Pirin C-terminal" evidence="7">
    <location>
        <begin position="180"/>
        <end position="288"/>
    </location>
</feature>
<dbReference type="SUPFAM" id="SSF51182">
    <property type="entry name" value="RmlC-like cupins"/>
    <property type="match status" value="1"/>
</dbReference>
<dbReference type="CDD" id="cd02909">
    <property type="entry name" value="cupin_pirin_N"/>
    <property type="match status" value="1"/>
</dbReference>
<reference evidence="9" key="1">
    <citation type="submission" date="2025-08" db="UniProtKB">
        <authorList>
            <consortium name="RefSeq"/>
        </authorList>
    </citation>
    <scope>IDENTIFICATION</scope>
    <source>
        <tissue evidence="9">Stem</tissue>
    </source>
</reference>
<dbReference type="InterPro" id="IPR012093">
    <property type="entry name" value="Pirin"/>
</dbReference>
<name>A0A1S3BLA0_CUCME</name>
<dbReference type="Proteomes" id="UP001652600">
    <property type="component" value="Chromosome 6"/>
</dbReference>
<dbReference type="GeneID" id="103491059"/>
<protein>
    <submittedName>
        <fullName evidence="9">Pirin-like protein At1g50590 isoform X1</fullName>
    </submittedName>
</protein>
<sequence length="300" mass="33419">MALQRNNLGSIKEPRSVVKKFLARPQHEGLGAVVRRSIGRFELKYFDPFLVLDEFSVSAPGGFPDHPHRGFETVTYMLQGAMIHEDFEGHKGRIEGGDLQWMTAGKGIVHSEMPSSIGTQRGLQLWINLSSKHKMIEPRYQEIHNENIVEATREGVKVRVIAGEALGAKSSIDTKTPTMYLDFTLAPGSRIEQSIPMGWNAFVYVLEGDGGVFGSMKSMPTVTPHHLLLLGNGDGLEVWNKSSSKTLRFILVGGQPLNESVVQLGPFVMNTQEEIDQTIEDFENCTNGFERARHWKSSQP</sequence>
<dbReference type="CDD" id="cd02247">
    <property type="entry name" value="cupin_pirin_C"/>
    <property type="match status" value="1"/>
</dbReference>
<dbReference type="AlphaFoldDB" id="A0A1S3BLA0"/>
<dbReference type="FunFam" id="2.60.120.10:FF:000055">
    <property type="entry name" value="pirin"/>
    <property type="match status" value="1"/>
</dbReference>
<proteinExistence type="inferred from homology"/>
<dbReference type="Pfam" id="PF05726">
    <property type="entry name" value="Pirin_C"/>
    <property type="match status" value="1"/>
</dbReference>
<keyword evidence="3" id="KW-0539">Nucleus</keyword>
<gene>
    <name evidence="9" type="primary">LOC103491059</name>
</gene>
<evidence type="ECO:0000256" key="1">
    <source>
        <dbReference type="ARBA" id="ARBA00004123"/>
    </source>
</evidence>
<dbReference type="InterPro" id="IPR014710">
    <property type="entry name" value="RmlC-like_jellyroll"/>
</dbReference>
<dbReference type="Pfam" id="PF02678">
    <property type="entry name" value="Pirin"/>
    <property type="match status" value="1"/>
</dbReference>
<dbReference type="KEGG" id="cmo:103491059"/>
<evidence type="ECO:0000259" key="6">
    <source>
        <dbReference type="Pfam" id="PF02678"/>
    </source>
</evidence>
<keyword evidence="8" id="KW-1185">Reference proteome</keyword>
<dbReference type="GO" id="GO:0046872">
    <property type="term" value="F:metal ion binding"/>
    <property type="evidence" value="ECO:0007669"/>
    <property type="project" value="UniProtKB-KW"/>
</dbReference>
<keyword evidence="4" id="KW-0479">Metal-binding</keyword>
<dbReference type="InterPro" id="IPR008778">
    <property type="entry name" value="Pirin_C_dom"/>
</dbReference>
<dbReference type="InterPro" id="IPR003829">
    <property type="entry name" value="Pirin_N_dom"/>
</dbReference>
<dbReference type="OrthoDB" id="198735at2759"/>